<dbReference type="EMBL" id="AGEF01000002">
    <property type="protein sequence ID" value="EHR34938.1"/>
    <property type="molecule type" value="Genomic_DNA"/>
</dbReference>
<dbReference type="GeneID" id="42693822"/>
<protein>
    <recommendedName>
        <fullName evidence="3">Pyrimidine dimer DNA glycosylase</fullName>
    </recommendedName>
</protein>
<keyword evidence="2" id="KW-1185">Reference proteome</keyword>
<dbReference type="HOGENOM" id="CLU_131456_0_0_9"/>
<dbReference type="RefSeq" id="WP_004635077.1">
    <property type="nucleotide sequence ID" value="NZ_JH601103.1"/>
</dbReference>
<dbReference type="STRING" id="29394.BWX42_08640"/>
<reference evidence="1 2" key="1">
    <citation type="submission" date="2012-01" db="EMBL/GenBank/DDBJ databases">
        <title>The Genome Sequence of Dolosigranulum pigrum ATCC 51524.</title>
        <authorList>
            <consortium name="The Broad Institute Genome Sequencing Platform"/>
            <person name="Earl A."/>
            <person name="Ward D."/>
            <person name="Feldgarden M."/>
            <person name="Gevers D."/>
            <person name="Huys G."/>
            <person name="Young S.K."/>
            <person name="Zeng Q."/>
            <person name="Gargeya S."/>
            <person name="Fitzgerald M."/>
            <person name="Haas B."/>
            <person name="Abouelleil A."/>
            <person name="Alvarado L."/>
            <person name="Arachchi H.M."/>
            <person name="Berlin A."/>
            <person name="Chapman S.B."/>
            <person name="Gearin G."/>
            <person name="Goldberg J."/>
            <person name="Griggs A."/>
            <person name="Gujja S."/>
            <person name="Hansen M."/>
            <person name="Heiman D."/>
            <person name="Howarth C."/>
            <person name="Larimer J."/>
            <person name="Lui A."/>
            <person name="MacDonald P.J.P."/>
            <person name="McCowen C."/>
            <person name="Montmayeur A."/>
            <person name="Murphy C."/>
            <person name="Neiman D."/>
            <person name="Pearson M."/>
            <person name="Priest M."/>
            <person name="Roberts A."/>
            <person name="Saif S."/>
            <person name="Shea T."/>
            <person name="Sisk P."/>
            <person name="Stolte C."/>
            <person name="Sykes S."/>
            <person name="Wortman J."/>
            <person name="Nusbaum C."/>
            <person name="Birren B."/>
        </authorList>
    </citation>
    <scope>NUCLEOTIDE SEQUENCE [LARGE SCALE GENOMIC DNA]</scope>
    <source>
        <strain evidence="1 2">ATCC 51524</strain>
    </source>
</reference>
<gene>
    <name evidence="1" type="ORF">HMPREF9703_00343</name>
</gene>
<evidence type="ECO:0000313" key="1">
    <source>
        <dbReference type="EMBL" id="EHR34938.1"/>
    </source>
</evidence>
<sequence>MRLWHETLISDLPRQQLLGQHRECCALRGKGWNRPHATVQYVFDYSPYKLYQYHQLIMEEMKSRTYQPDERWEDPLYRGKACAPYRELEPVTPTKPIYPEHNATYLAECLENLADKGIKLSVRMKQSEKIVDNKRGYPI</sequence>
<evidence type="ECO:0000313" key="2">
    <source>
        <dbReference type="Proteomes" id="UP000003599"/>
    </source>
</evidence>
<dbReference type="NCBIfam" id="TIGR02328">
    <property type="entry name" value="TIGR02328 family protein"/>
    <property type="match status" value="1"/>
</dbReference>
<dbReference type="eggNOG" id="ENOG5031ARI">
    <property type="taxonomic scope" value="Bacteria"/>
</dbReference>
<organism evidence="1 2">
    <name type="scientific">Dolosigranulum pigrum ATCC 51524</name>
    <dbReference type="NCBI Taxonomy" id="883103"/>
    <lineage>
        <taxon>Bacteria</taxon>
        <taxon>Bacillati</taxon>
        <taxon>Bacillota</taxon>
        <taxon>Bacilli</taxon>
        <taxon>Lactobacillales</taxon>
        <taxon>Carnobacteriaceae</taxon>
        <taxon>Dolosigranulum</taxon>
    </lineage>
</organism>
<dbReference type="InterPro" id="IPR012650">
    <property type="entry name" value="CHP02328"/>
</dbReference>
<name>H3NCR2_9LACT</name>
<evidence type="ECO:0008006" key="3">
    <source>
        <dbReference type="Google" id="ProtNLM"/>
    </source>
</evidence>
<accession>H3NCR2</accession>
<comment type="caution">
    <text evidence="1">The sequence shown here is derived from an EMBL/GenBank/DDBJ whole genome shotgun (WGS) entry which is preliminary data.</text>
</comment>
<proteinExistence type="predicted"/>
<dbReference type="Pfam" id="PF03013">
    <property type="entry name" value="Pyr_excise"/>
    <property type="match status" value="1"/>
</dbReference>
<dbReference type="Proteomes" id="UP000003599">
    <property type="component" value="Unassembled WGS sequence"/>
</dbReference>
<dbReference type="InterPro" id="IPR004260">
    <property type="entry name" value="Pyr-dimer_DNA_glycosylase"/>
</dbReference>
<dbReference type="AlphaFoldDB" id="H3NCR2"/>
<dbReference type="PATRIC" id="fig|883103.3.peg.345"/>